<dbReference type="RefSeq" id="WP_174938705.1">
    <property type="nucleotide sequence ID" value="NZ_CABVPY010000007.1"/>
</dbReference>
<evidence type="ECO:0000313" key="4">
    <source>
        <dbReference type="EMBL" id="VWB34592.1"/>
    </source>
</evidence>
<organism evidence="4 5">
    <name type="scientific">Burkholderia lata (strain ATCC 17760 / DSM 23089 / LMG 22485 / NCIMB 9086 / R18194 / 383)</name>
    <dbReference type="NCBI Taxonomy" id="482957"/>
    <lineage>
        <taxon>Bacteria</taxon>
        <taxon>Pseudomonadati</taxon>
        <taxon>Pseudomonadota</taxon>
        <taxon>Betaproteobacteria</taxon>
        <taxon>Burkholderiales</taxon>
        <taxon>Burkholderiaceae</taxon>
        <taxon>Burkholderia</taxon>
        <taxon>Burkholderia cepacia complex</taxon>
    </lineage>
</organism>
<protein>
    <submittedName>
        <fullName evidence="4">GCN5-related N-acetyltransferase</fullName>
    </submittedName>
</protein>
<dbReference type="SUPFAM" id="SSF55729">
    <property type="entry name" value="Acyl-CoA N-acyltransferases (Nat)"/>
    <property type="match status" value="1"/>
</dbReference>
<dbReference type="AlphaFoldDB" id="A0A6P2J057"/>
<reference evidence="4 5" key="1">
    <citation type="submission" date="2019-09" db="EMBL/GenBank/DDBJ databases">
        <authorList>
            <person name="Depoorter E."/>
        </authorList>
    </citation>
    <scope>NUCLEOTIDE SEQUENCE [LARGE SCALE GENOMIC DNA]</scope>
    <source>
        <strain evidence="4">LMG 6863</strain>
    </source>
</reference>
<dbReference type="Pfam" id="PF13508">
    <property type="entry name" value="Acetyltransf_7"/>
    <property type="match status" value="1"/>
</dbReference>
<proteinExistence type="predicted"/>
<dbReference type="GO" id="GO:0016747">
    <property type="term" value="F:acyltransferase activity, transferring groups other than amino-acyl groups"/>
    <property type="evidence" value="ECO:0007669"/>
    <property type="project" value="InterPro"/>
</dbReference>
<keyword evidence="2" id="KW-0012">Acyltransferase</keyword>
<evidence type="ECO:0000256" key="2">
    <source>
        <dbReference type="ARBA" id="ARBA00023315"/>
    </source>
</evidence>
<dbReference type="Gene3D" id="3.40.630.30">
    <property type="match status" value="1"/>
</dbReference>
<dbReference type="InterPro" id="IPR050832">
    <property type="entry name" value="Bact_Acetyltransf"/>
</dbReference>
<sequence length="157" mass="16870">MLTIRKANGGDVLDTWEIRKASVRVACAEYYPETSLSAWVAGSPTDKWARIVERDFYVAVDGELVVGTGMLTVANGQVDAIFVRPSHMGRGVGRSMLASLEALARDHGLASMRLDATLNAAPFYRSCGWSGTSISTYRTSSGLELACVPMTKYVGSA</sequence>
<dbReference type="Proteomes" id="UP000494170">
    <property type="component" value="Unassembled WGS sequence"/>
</dbReference>
<dbReference type="InterPro" id="IPR016181">
    <property type="entry name" value="Acyl_CoA_acyltransferase"/>
</dbReference>
<keyword evidence="1 4" id="KW-0808">Transferase</keyword>
<feature type="domain" description="N-acetyltransferase" evidence="3">
    <location>
        <begin position="2"/>
        <end position="155"/>
    </location>
</feature>
<evidence type="ECO:0000259" key="3">
    <source>
        <dbReference type="PROSITE" id="PS51186"/>
    </source>
</evidence>
<dbReference type="InterPro" id="IPR000182">
    <property type="entry name" value="GNAT_dom"/>
</dbReference>
<evidence type="ECO:0000313" key="5">
    <source>
        <dbReference type="Proteomes" id="UP000494170"/>
    </source>
</evidence>
<dbReference type="CDD" id="cd04301">
    <property type="entry name" value="NAT_SF"/>
    <property type="match status" value="1"/>
</dbReference>
<dbReference type="EMBL" id="CABVPY010000007">
    <property type="protein sequence ID" value="VWB34592.1"/>
    <property type="molecule type" value="Genomic_DNA"/>
</dbReference>
<dbReference type="PANTHER" id="PTHR43877:SF2">
    <property type="entry name" value="AMINOALKYLPHOSPHONATE N-ACETYLTRANSFERASE-RELATED"/>
    <property type="match status" value="1"/>
</dbReference>
<gene>
    <name evidence="4" type="ORF">BLA6863_01505</name>
</gene>
<dbReference type="PANTHER" id="PTHR43877">
    <property type="entry name" value="AMINOALKYLPHOSPHONATE N-ACETYLTRANSFERASE-RELATED-RELATED"/>
    <property type="match status" value="1"/>
</dbReference>
<name>A0A6P2J057_BURL3</name>
<evidence type="ECO:0000256" key="1">
    <source>
        <dbReference type="ARBA" id="ARBA00022679"/>
    </source>
</evidence>
<accession>A0A6P2J057</accession>
<dbReference type="PROSITE" id="PS51186">
    <property type="entry name" value="GNAT"/>
    <property type="match status" value="1"/>
</dbReference>